<evidence type="ECO:0000313" key="1">
    <source>
        <dbReference type="EMBL" id="CAD8213281.1"/>
    </source>
</evidence>
<proteinExistence type="predicted"/>
<dbReference type="Proteomes" id="UP000689195">
    <property type="component" value="Unassembled WGS sequence"/>
</dbReference>
<organism evidence="1 2">
    <name type="scientific">Paramecium pentaurelia</name>
    <dbReference type="NCBI Taxonomy" id="43138"/>
    <lineage>
        <taxon>Eukaryota</taxon>
        <taxon>Sar</taxon>
        <taxon>Alveolata</taxon>
        <taxon>Ciliophora</taxon>
        <taxon>Intramacronucleata</taxon>
        <taxon>Oligohymenophorea</taxon>
        <taxon>Peniculida</taxon>
        <taxon>Parameciidae</taxon>
        <taxon>Paramecium</taxon>
    </lineage>
</organism>
<name>A0A8S1YIK3_9CILI</name>
<reference evidence="1" key="1">
    <citation type="submission" date="2021-01" db="EMBL/GenBank/DDBJ databases">
        <authorList>
            <consortium name="Genoscope - CEA"/>
            <person name="William W."/>
        </authorList>
    </citation>
    <scope>NUCLEOTIDE SEQUENCE</scope>
</reference>
<comment type="caution">
    <text evidence="1">The sequence shown here is derived from an EMBL/GenBank/DDBJ whole genome shotgun (WGS) entry which is preliminary data.</text>
</comment>
<evidence type="ECO:0000313" key="2">
    <source>
        <dbReference type="Proteomes" id="UP000689195"/>
    </source>
</evidence>
<keyword evidence="2" id="KW-1185">Reference proteome</keyword>
<gene>
    <name evidence="1" type="ORF">PPENT_87.1.T1760025</name>
</gene>
<accession>A0A8S1YIK3</accession>
<dbReference type="AlphaFoldDB" id="A0A8S1YIK3"/>
<sequence length="108" mass="13472">MLESSVKMIFQCFNIKWILIQEYALQIKEIIFQPQYYNLFYKYTLNKNGEYYTKTKIFLMLMLIQMMNYFLPNITRRRAFFYLKIRMTCKYIMLKISRQEHGVQFKLK</sequence>
<protein>
    <submittedName>
        <fullName evidence="1">Uncharacterized protein</fullName>
    </submittedName>
</protein>
<dbReference type="EMBL" id="CAJJDO010000176">
    <property type="protein sequence ID" value="CAD8213281.1"/>
    <property type="molecule type" value="Genomic_DNA"/>
</dbReference>